<evidence type="ECO:0000313" key="7">
    <source>
        <dbReference type="EMBL" id="CAD6915019.1"/>
    </source>
</evidence>
<keyword evidence="2" id="KW-0285">Flavoprotein</keyword>
<dbReference type="Proteomes" id="UP000836402">
    <property type="component" value="Unassembled WGS sequence"/>
</dbReference>
<name>A0A177UNS8_9BASI</name>
<accession>A0A177UNS8</accession>
<keyword evidence="3" id="KW-0288">FMN</keyword>
<evidence type="ECO:0000256" key="4">
    <source>
        <dbReference type="ARBA" id="ARBA00038054"/>
    </source>
</evidence>
<evidence type="ECO:0000313" key="9">
    <source>
        <dbReference type="Proteomes" id="UP000077671"/>
    </source>
</evidence>
<keyword evidence="10" id="KW-1185">Reference proteome</keyword>
<evidence type="ECO:0000313" key="10">
    <source>
        <dbReference type="Proteomes" id="UP000836402"/>
    </source>
</evidence>
<feature type="compositionally biased region" description="Polar residues" evidence="5">
    <location>
        <begin position="38"/>
        <end position="49"/>
    </location>
</feature>
<sequence>MPNHPDIAEVQASRPPFNADAGFNRTRPPQSEWKPGQGLNNLPQSQSLFSGDRPMRVIDPKADGVAAGDIYKYMCGGIAPRPVALVGTLNEEGVPNVAPISWYQMVSHDPPLVMISFGGPGTNRKDSEKNIKARKQFTISSSSEPYVEALNYASIDTPRGVSEFTISGLTPKPSLVVDPPRVKEAPFAMECQLEFCKDWENDQGVHTTSMIIGRVLRIHIREDCIDPATGSLNPAQTMPVSRFGGLLYSRSTEGYDLVRPKYEEVKETEEVRTRLEDAKVPFSPQ</sequence>
<feature type="domain" description="Flavin reductase like" evidence="6">
    <location>
        <begin position="76"/>
        <end position="234"/>
    </location>
</feature>
<dbReference type="SUPFAM" id="SSF50475">
    <property type="entry name" value="FMN-binding split barrel"/>
    <property type="match status" value="1"/>
</dbReference>
<evidence type="ECO:0000256" key="5">
    <source>
        <dbReference type="SAM" id="MobiDB-lite"/>
    </source>
</evidence>
<organism evidence="8 9">
    <name type="scientific">Tilletia caries</name>
    <name type="common">wheat bunt fungus</name>
    <dbReference type="NCBI Taxonomy" id="13290"/>
    <lineage>
        <taxon>Eukaryota</taxon>
        <taxon>Fungi</taxon>
        <taxon>Dikarya</taxon>
        <taxon>Basidiomycota</taxon>
        <taxon>Ustilaginomycotina</taxon>
        <taxon>Exobasidiomycetes</taxon>
        <taxon>Tilletiales</taxon>
        <taxon>Tilletiaceae</taxon>
        <taxon>Tilletia</taxon>
    </lineage>
</organism>
<dbReference type="Proteomes" id="UP000077671">
    <property type="component" value="Unassembled WGS sequence"/>
</dbReference>
<dbReference type="SMART" id="SM00903">
    <property type="entry name" value="Flavin_Reduct"/>
    <property type="match status" value="1"/>
</dbReference>
<protein>
    <recommendedName>
        <fullName evidence="6">Flavin reductase like domain-containing protein</fullName>
    </recommendedName>
</protein>
<dbReference type="PANTHER" id="PTHR33798">
    <property type="entry name" value="FLAVOPROTEIN OXYGENASE"/>
    <property type="match status" value="1"/>
</dbReference>
<dbReference type="GO" id="GO:0010181">
    <property type="term" value="F:FMN binding"/>
    <property type="evidence" value="ECO:0007669"/>
    <property type="project" value="InterPro"/>
</dbReference>
<comment type="similarity">
    <text evidence="4">Belongs to the flavoredoxin family.</text>
</comment>
<proteinExistence type="inferred from homology"/>
<dbReference type="InterPro" id="IPR012349">
    <property type="entry name" value="Split_barrel_FMN-bd"/>
</dbReference>
<reference evidence="8" key="1">
    <citation type="submission" date="2016-04" db="EMBL/GenBank/DDBJ databases">
        <authorList>
            <person name="Nguyen H.D."/>
            <person name="Kesanakurti P."/>
            <person name="Cullis J."/>
            <person name="Levesque C.A."/>
            <person name="Hambleton S."/>
        </authorList>
    </citation>
    <scope>NUCLEOTIDE SEQUENCE</scope>
    <source>
        <strain evidence="8">DAOMC 238032</strain>
    </source>
</reference>
<dbReference type="AlphaFoldDB" id="A0A177UNS8"/>
<feature type="region of interest" description="Disordered" evidence="5">
    <location>
        <begin position="1"/>
        <end position="55"/>
    </location>
</feature>
<reference evidence="8" key="2">
    <citation type="journal article" date="2019" name="IMA Fungus">
        <title>Genome sequencing and comparison of five Tilletia species to identify candidate genes for the detection of regulated species infecting wheat.</title>
        <authorList>
            <person name="Nguyen H.D.T."/>
            <person name="Sultana T."/>
            <person name="Kesanakurti P."/>
            <person name="Hambleton S."/>
        </authorList>
    </citation>
    <scope>NUCLEOTIDE SEQUENCE</scope>
    <source>
        <strain evidence="8">DAOMC 238032</strain>
    </source>
</reference>
<reference evidence="7" key="3">
    <citation type="submission" date="2020-10" db="EMBL/GenBank/DDBJ databases">
        <authorList>
            <person name="Sedaghatjoo S."/>
        </authorList>
    </citation>
    <scope>NUCLEOTIDE SEQUENCE</scope>
    <source>
        <strain evidence="7">AZH3</strain>
    </source>
</reference>
<evidence type="ECO:0000256" key="3">
    <source>
        <dbReference type="ARBA" id="ARBA00022643"/>
    </source>
</evidence>
<dbReference type="EMBL" id="CAJHJG010001809">
    <property type="protein sequence ID" value="CAD6915019.1"/>
    <property type="molecule type" value="Genomic_DNA"/>
</dbReference>
<dbReference type="Gene3D" id="2.30.110.10">
    <property type="entry name" value="Electron Transport, Fmn-binding Protein, Chain A"/>
    <property type="match status" value="1"/>
</dbReference>
<evidence type="ECO:0000256" key="1">
    <source>
        <dbReference type="ARBA" id="ARBA00001917"/>
    </source>
</evidence>
<evidence type="ECO:0000256" key="2">
    <source>
        <dbReference type="ARBA" id="ARBA00022630"/>
    </source>
</evidence>
<comment type="caution">
    <text evidence="8">The sequence shown here is derived from an EMBL/GenBank/DDBJ whole genome shotgun (WGS) entry which is preliminary data.</text>
</comment>
<evidence type="ECO:0000259" key="6">
    <source>
        <dbReference type="SMART" id="SM00903"/>
    </source>
</evidence>
<comment type="cofactor">
    <cofactor evidence="1">
        <name>FMN</name>
        <dbReference type="ChEBI" id="CHEBI:58210"/>
    </cofactor>
</comment>
<dbReference type="InterPro" id="IPR002563">
    <property type="entry name" value="Flavin_Rdtase-like_dom"/>
</dbReference>
<dbReference type="PANTHER" id="PTHR33798:SF5">
    <property type="entry name" value="FLAVIN REDUCTASE LIKE DOMAIN-CONTAINING PROTEIN"/>
    <property type="match status" value="1"/>
</dbReference>
<dbReference type="EMBL" id="LWDD02001285">
    <property type="protein sequence ID" value="KAE8249875.1"/>
    <property type="molecule type" value="Genomic_DNA"/>
</dbReference>
<evidence type="ECO:0000313" key="8">
    <source>
        <dbReference type="EMBL" id="KAE8249875.1"/>
    </source>
</evidence>
<gene>
    <name evidence="8" type="ORF">A4X03_0g6548</name>
    <name evidence="7" type="ORF">JKIAZH3_G1509</name>
</gene>
<dbReference type="Pfam" id="PF01613">
    <property type="entry name" value="Flavin_Reduct"/>
    <property type="match status" value="1"/>
</dbReference>